<reference evidence="1" key="1">
    <citation type="submission" date="2021-01" db="EMBL/GenBank/DDBJ databases">
        <authorList>
            <person name="Corre E."/>
            <person name="Pelletier E."/>
            <person name="Niang G."/>
            <person name="Scheremetjew M."/>
            <person name="Finn R."/>
            <person name="Kale V."/>
            <person name="Holt S."/>
            <person name="Cochrane G."/>
            <person name="Meng A."/>
            <person name="Brown T."/>
            <person name="Cohen L."/>
        </authorList>
    </citation>
    <scope>NUCLEOTIDE SEQUENCE</scope>
    <source>
        <strain evidence="1">Clade-D-RCC2572</strain>
    </source>
</reference>
<protein>
    <recommendedName>
        <fullName evidence="2">Mitochondrial import inner membrane translocase subunit TIM22</fullName>
    </recommendedName>
</protein>
<evidence type="ECO:0000313" key="1">
    <source>
        <dbReference type="EMBL" id="CAD8589073.1"/>
    </source>
</evidence>
<gene>
    <name evidence="1" type="ORF">OMED0929_LOCUS7294</name>
</gene>
<sequence>MSSPIDVDYAAVESIATVTANAALAGLFVGAGLSFARGRPASVTPTYMLNTCMNFALVGGTFETARSLFTKSRGCDDVLTTAMAGAVTGGGMMAMYRGGRAAAASGAVVGFAASAATRMLLDASERATDGETGDFQFPAWSPLQIVKDETDEGELRARMDAAMRGELSAEEEARTRDDFMRWKMRRAGGR</sequence>
<name>A0A7S0KQ52_9CHLO</name>
<dbReference type="AlphaFoldDB" id="A0A7S0KQ52"/>
<accession>A0A7S0KQ52</accession>
<proteinExistence type="predicted"/>
<dbReference type="EMBL" id="HBEW01008665">
    <property type="protein sequence ID" value="CAD8589073.1"/>
    <property type="molecule type" value="Transcribed_RNA"/>
</dbReference>
<organism evidence="1">
    <name type="scientific">Ostreococcus mediterraneus</name>
    <dbReference type="NCBI Taxonomy" id="1486918"/>
    <lineage>
        <taxon>Eukaryota</taxon>
        <taxon>Viridiplantae</taxon>
        <taxon>Chlorophyta</taxon>
        <taxon>Mamiellophyceae</taxon>
        <taxon>Mamiellales</taxon>
        <taxon>Bathycoccaceae</taxon>
        <taxon>Ostreococcus</taxon>
    </lineage>
</organism>
<evidence type="ECO:0008006" key="2">
    <source>
        <dbReference type="Google" id="ProtNLM"/>
    </source>
</evidence>